<dbReference type="InterPro" id="IPR019410">
    <property type="entry name" value="Methyltransf_16"/>
</dbReference>
<name>G8BMV2_TETPH</name>
<evidence type="ECO:0000256" key="2">
    <source>
        <dbReference type="ARBA" id="ARBA00022679"/>
    </source>
</evidence>
<evidence type="ECO:0000313" key="7">
    <source>
        <dbReference type="EMBL" id="CCE61230.1"/>
    </source>
</evidence>
<comment type="similarity">
    <text evidence="4">Belongs to the class I-like SAM-binding methyltransferase superfamily. RKM5 family.</text>
</comment>
<keyword evidence="3" id="KW-0949">S-adenosyl-L-methionine</keyword>
<proteinExistence type="inferred from homology"/>
<protein>
    <recommendedName>
        <fullName evidence="5">Ribosomal lysine N-methyltransferase 5</fullName>
    </recommendedName>
</protein>
<dbReference type="Gene3D" id="3.40.50.150">
    <property type="entry name" value="Vaccinia Virus protein VP39"/>
    <property type="match status" value="1"/>
</dbReference>
<feature type="region of interest" description="Disordered" evidence="6">
    <location>
        <begin position="57"/>
        <end position="82"/>
    </location>
</feature>
<evidence type="ECO:0000256" key="3">
    <source>
        <dbReference type="ARBA" id="ARBA00022691"/>
    </source>
</evidence>
<sequence length="379" mass="43297">MDLTLLLLDEDSLHDHVFERYIELNSNSETLKQDLGILNRSETTLTIDIEPYIGLDDTSRSNGNSKNDRTKKRDKNRSKKKESAFNNDFYSLNIEQSLTSLNSSKDNNNSTTGYVLWSTTPFFLRWLLYHPTASVFRNGGDLEVIAMDSQIEALKLPHHSIVDSKLKVPPIINYDNSNREGFDCSIIELGSGVSGMTAVVLSNFVNDYIATDQKGIISKLKQNISENLVQISKKECVSRSMDIGSEIVLEQNSETEAHKKPVVNLEVMPIDWETFDISKPALLPMDFIRISQSSNVVTIIAMDVIYNEYLIDYFLKTLIQLIDFFKKKNIQTHCLIGIHLRSQDIITEFLEKAIIENDLKVFSLTNDYLNSSRFSFYYI</sequence>
<dbReference type="PANTHER" id="PTHR14614:SF109">
    <property type="entry name" value="RIBOSOMAL LYSINE N-METHYLTRANSFERASE 5"/>
    <property type="match status" value="1"/>
</dbReference>
<dbReference type="GO" id="GO:0032259">
    <property type="term" value="P:methylation"/>
    <property type="evidence" value="ECO:0007669"/>
    <property type="project" value="UniProtKB-KW"/>
</dbReference>
<evidence type="ECO:0000313" key="8">
    <source>
        <dbReference type="Proteomes" id="UP000005666"/>
    </source>
</evidence>
<evidence type="ECO:0000256" key="6">
    <source>
        <dbReference type="SAM" id="MobiDB-lite"/>
    </source>
</evidence>
<dbReference type="EMBL" id="HE612856">
    <property type="protein sequence ID" value="CCE61230.1"/>
    <property type="molecule type" value="Genomic_DNA"/>
</dbReference>
<dbReference type="PANTHER" id="PTHR14614">
    <property type="entry name" value="HEPATOCELLULAR CARCINOMA-ASSOCIATED ANTIGEN"/>
    <property type="match status" value="1"/>
</dbReference>
<evidence type="ECO:0000256" key="1">
    <source>
        <dbReference type="ARBA" id="ARBA00022603"/>
    </source>
</evidence>
<dbReference type="GO" id="GO:0008757">
    <property type="term" value="F:S-adenosylmethionine-dependent methyltransferase activity"/>
    <property type="evidence" value="ECO:0007669"/>
    <property type="project" value="EnsemblFungi"/>
</dbReference>
<dbReference type="InterPro" id="IPR029063">
    <property type="entry name" value="SAM-dependent_MTases_sf"/>
</dbReference>
<dbReference type="GO" id="GO:0005829">
    <property type="term" value="C:cytosol"/>
    <property type="evidence" value="ECO:0007669"/>
    <property type="project" value="TreeGrafter"/>
</dbReference>
<feature type="compositionally biased region" description="Basic residues" evidence="6">
    <location>
        <begin position="69"/>
        <end position="80"/>
    </location>
</feature>
<dbReference type="Proteomes" id="UP000005666">
    <property type="component" value="Chromosome 1"/>
</dbReference>
<evidence type="ECO:0000256" key="5">
    <source>
        <dbReference type="ARBA" id="ARBA00039932"/>
    </source>
</evidence>
<gene>
    <name evidence="7" type="primary">TPHA0A01470</name>
    <name evidence="7" type="ordered locus">TPHA_0A01470</name>
</gene>
<dbReference type="GeneID" id="11532469"/>
<keyword evidence="8" id="KW-1185">Reference proteome</keyword>
<dbReference type="OrthoDB" id="2529286at2759"/>
<dbReference type="STRING" id="1071381.G8BMV2"/>
<keyword evidence="1" id="KW-0489">Methyltransferase</keyword>
<dbReference type="eggNOG" id="KOG1018">
    <property type="taxonomic scope" value="Eukaryota"/>
</dbReference>
<keyword evidence="2" id="KW-0808">Transferase</keyword>
<accession>G8BMV2</accession>
<dbReference type="GO" id="GO:0032991">
    <property type="term" value="C:protein-containing complex"/>
    <property type="evidence" value="ECO:0007669"/>
    <property type="project" value="TreeGrafter"/>
</dbReference>
<dbReference type="OMA" id="ACDTIYN"/>
<evidence type="ECO:0000256" key="4">
    <source>
        <dbReference type="ARBA" id="ARBA00038458"/>
    </source>
</evidence>
<dbReference type="AlphaFoldDB" id="G8BMV2"/>
<dbReference type="HOGENOM" id="CLU_051532_0_0_1"/>
<reference evidence="7 8" key="1">
    <citation type="journal article" date="2011" name="Proc. Natl. Acad. Sci. U.S.A.">
        <title>Evolutionary erosion of yeast sex chromosomes by mating-type switching accidents.</title>
        <authorList>
            <person name="Gordon J.L."/>
            <person name="Armisen D."/>
            <person name="Proux-Wera E."/>
            <person name="Oheigeartaigh S.S."/>
            <person name="Byrne K.P."/>
            <person name="Wolfe K.H."/>
        </authorList>
    </citation>
    <scope>NUCLEOTIDE SEQUENCE [LARGE SCALE GENOMIC DNA]</scope>
    <source>
        <strain evidence="8">ATCC 24235 / CBS 4417 / NBRC 1672 / NRRL Y-8282 / UCD 70-5</strain>
    </source>
</reference>
<organism evidence="7 8">
    <name type="scientific">Tetrapisispora phaffii (strain ATCC 24235 / CBS 4417 / NBRC 1672 / NRRL Y-8282 / UCD 70-5)</name>
    <name type="common">Yeast</name>
    <name type="synonym">Fabospora phaffii</name>
    <dbReference type="NCBI Taxonomy" id="1071381"/>
    <lineage>
        <taxon>Eukaryota</taxon>
        <taxon>Fungi</taxon>
        <taxon>Dikarya</taxon>
        <taxon>Ascomycota</taxon>
        <taxon>Saccharomycotina</taxon>
        <taxon>Saccharomycetes</taxon>
        <taxon>Saccharomycetales</taxon>
        <taxon>Saccharomycetaceae</taxon>
        <taxon>Tetrapisispora</taxon>
    </lineage>
</organism>
<dbReference type="KEGG" id="tpf:TPHA_0A01470"/>
<dbReference type="RefSeq" id="XP_003683664.1">
    <property type="nucleotide sequence ID" value="XM_003683616.1"/>
</dbReference>